<name>A0ACB9HX04_9ASTR</name>
<sequence length="518" mass="56949">MTTKVALFISIIITLIFSCSSKTTTGTVNWWCTQTPHYQTCNHYVAESNTSTASISINQFLYMTVQAAIDEARVVLKQAQGIEANYPNAPGKSLWRSCVDYFDGIVFTLNMVFDPTDQPTPVDVHTWLSAGLTYINVCEKGFEMINITNTMLPAISTNLTQLLLNSLAVIVAIRGSNSNSPGLHEWNFSNEYALSGVDQHINISPDVMVAKDGSGNFTTVQEAVNSAGHGRGGRRYVIYVKSGVYEEHVVIPQDITYITMFGAGINKTIITGNQHAGGDSLGTPNAEVWGCKFNALYMTFRNTAGPEGAQAVAFLSGSDKSALYRCSFEGYQDTLFAYHSKQFYKECKILGTVDFIFGGAQAVFQDCSIFLRKPRPGGGLVVTANGRKYLNESGGYSLQGCKITVADDLKPVIGQYKKAFLGRPWFPCGRAVYMQSFLDDLVDPQGWLDSWGFNKTAYCGEYKNYGPGSSTDQRVNWRGYHAITDPNIAEHFTVAKFIAGNRWLPGSGLPYIPGFEKL</sequence>
<evidence type="ECO:0000313" key="1">
    <source>
        <dbReference type="EMBL" id="KAI3800102.1"/>
    </source>
</evidence>
<dbReference type="Proteomes" id="UP001056120">
    <property type="component" value="Linkage Group LG11"/>
</dbReference>
<gene>
    <name evidence="1" type="ORF">L1987_35410</name>
</gene>
<evidence type="ECO:0000313" key="2">
    <source>
        <dbReference type="Proteomes" id="UP001056120"/>
    </source>
</evidence>
<accession>A0ACB9HX04</accession>
<comment type="caution">
    <text evidence="1">The sequence shown here is derived from an EMBL/GenBank/DDBJ whole genome shotgun (WGS) entry which is preliminary data.</text>
</comment>
<organism evidence="1 2">
    <name type="scientific">Smallanthus sonchifolius</name>
    <dbReference type="NCBI Taxonomy" id="185202"/>
    <lineage>
        <taxon>Eukaryota</taxon>
        <taxon>Viridiplantae</taxon>
        <taxon>Streptophyta</taxon>
        <taxon>Embryophyta</taxon>
        <taxon>Tracheophyta</taxon>
        <taxon>Spermatophyta</taxon>
        <taxon>Magnoliopsida</taxon>
        <taxon>eudicotyledons</taxon>
        <taxon>Gunneridae</taxon>
        <taxon>Pentapetalae</taxon>
        <taxon>asterids</taxon>
        <taxon>campanulids</taxon>
        <taxon>Asterales</taxon>
        <taxon>Asteraceae</taxon>
        <taxon>Asteroideae</taxon>
        <taxon>Heliantheae alliance</taxon>
        <taxon>Millerieae</taxon>
        <taxon>Smallanthus</taxon>
    </lineage>
</organism>
<reference evidence="1 2" key="2">
    <citation type="journal article" date="2022" name="Mol. Ecol. Resour.">
        <title>The genomes of chicory, endive, great burdock and yacon provide insights into Asteraceae paleo-polyploidization history and plant inulin production.</title>
        <authorList>
            <person name="Fan W."/>
            <person name="Wang S."/>
            <person name="Wang H."/>
            <person name="Wang A."/>
            <person name="Jiang F."/>
            <person name="Liu H."/>
            <person name="Zhao H."/>
            <person name="Xu D."/>
            <person name="Zhang Y."/>
        </authorList>
    </citation>
    <scope>NUCLEOTIDE SEQUENCE [LARGE SCALE GENOMIC DNA]</scope>
    <source>
        <strain evidence="2">cv. Yunnan</strain>
        <tissue evidence="1">Leaves</tissue>
    </source>
</reference>
<keyword evidence="2" id="KW-1185">Reference proteome</keyword>
<reference evidence="2" key="1">
    <citation type="journal article" date="2022" name="Mol. Ecol. Resour.">
        <title>The genomes of chicory, endive, great burdock and yacon provide insights into Asteraceae palaeo-polyploidization history and plant inulin production.</title>
        <authorList>
            <person name="Fan W."/>
            <person name="Wang S."/>
            <person name="Wang H."/>
            <person name="Wang A."/>
            <person name="Jiang F."/>
            <person name="Liu H."/>
            <person name="Zhao H."/>
            <person name="Xu D."/>
            <person name="Zhang Y."/>
        </authorList>
    </citation>
    <scope>NUCLEOTIDE SEQUENCE [LARGE SCALE GENOMIC DNA]</scope>
    <source>
        <strain evidence="2">cv. Yunnan</strain>
    </source>
</reference>
<protein>
    <submittedName>
        <fullName evidence="1">Uncharacterized protein</fullName>
    </submittedName>
</protein>
<dbReference type="EMBL" id="CM042028">
    <property type="protein sequence ID" value="KAI3800102.1"/>
    <property type="molecule type" value="Genomic_DNA"/>
</dbReference>
<proteinExistence type="predicted"/>